<sequence>EQPGAAAAVLQRAEEERARSPLVQLLGLEGGLRTEDGRVAGACSTGETHAKKHPACLQGALGFVGFDGSAMANAACPHQKSTDVLGSQGWFSRGRFLVVELLRYSRSVGRIARFAPPRAATGAQGAAPRRLSRGCDCFCSMRLFRDCHLLLSR</sequence>
<keyword evidence="2" id="KW-1185">Reference proteome</keyword>
<feature type="non-terminal residue" evidence="1">
    <location>
        <position position="1"/>
    </location>
</feature>
<evidence type="ECO:0000313" key="2">
    <source>
        <dbReference type="Proteomes" id="UP001189429"/>
    </source>
</evidence>
<gene>
    <name evidence="1" type="ORF">PCOR1329_LOCUS17361</name>
</gene>
<evidence type="ECO:0000313" key="1">
    <source>
        <dbReference type="EMBL" id="CAK0813439.1"/>
    </source>
</evidence>
<name>A0ABN9R6V2_9DINO</name>
<proteinExistence type="predicted"/>
<organism evidence="1 2">
    <name type="scientific">Prorocentrum cordatum</name>
    <dbReference type="NCBI Taxonomy" id="2364126"/>
    <lineage>
        <taxon>Eukaryota</taxon>
        <taxon>Sar</taxon>
        <taxon>Alveolata</taxon>
        <taxon>Dinophyceae</taxon>
        <taxon>Prorocentrales</taxon>
        <taxon>Prorocentraceae</taxon>
        <taxon>Prorocentrum</taxon>
    </lineage>
</organism>
<reference evidence="1" key="1">
    <citation type="submission" date="2023-10" db="EMBL/GenBank/DDBJ databases">
        <authorList>
            <person name="Chen Y."/>
            <person name="Shah S."/>
            <person name="Dougan E. K."/>
            <person name="Thang M."/>
            <person name="Chan C."/>
        </authorList>
    </citation>
    <scope>NUCLEOTIDE SEQUENCE [LARGE SCALE GENOMIC DNA]</scope>
</reference>
<dbReference type="EMBL" id="CAUYUJ010005380">
    <property type="protein sequence ID" value="CAK0813439.1"/>
    <property type="molecule type" value="Genomic_DNA"/>
</dbReference>
<accession>A0ABN9R6V2</accession>
<dbReference type="Proteomes" id="UP001189429">
    <property type="component" value="Unassembled WGS sequence"/>
</dbReference>
<protein>
    <submittedName>
        <fullName evidence="1">Uncharacterized protein</fullName>
    </submittedName>
</protein>
<comment type="caution">
    <text evidence="1">The sequence shown here is derived from an EMBL/GenBank/DDBJ whole genome shotgun (WGS) entry which is preliminary data.</text>
</comment>